<dbReference type="InterPro" id="IPR011990">
    <property type="entry name" value="TPR-like_helical_dom_sf"/>
</dbReference>
<proteinExistence type="predicted"/>
<evidence type="ECO:0000313" key="4">
    <source>
        <dbReference type="EMBL" id="MBW4547351.1"/>
    </source>
</evidence>
<dbReference type="Proteomes" id="UP000753908">
    <property type="component" value="Unassembled WGS sequence"/>
</dbReference>
<organism evidence="4 5">
    <name type="scientific">Symplocastrum torsivum CPER-KK1</name>
    <dbReference type="NCBI Taxonomy" id="450513"/>
    <lineage>
        <taxon>Bacteria</taxon>
        <taxon>Bacillati</taxon>
        <taxon>Cyanobacteriota</taxon>
        <taxon>Cyanophyceae</taxon>
        <taxon>Oscillatoriophycideae</taxon>
        <taxon>Oscillatoriales</taxon>
        <taxon>Microcoleaceae</taxon>
        <taxon>Symplocastrum</taxon>
    </lineage>
</organism>
<dbReference type="Pfam" id="PF13432">
    <property type="entry name" value="TPR_16"/>
    <property type="match status" value="3"/>
</dbReference>
<evidence type="ECO:0000256" key="2">
    <source>
        <dbReference type="ARBA" id="ARBA00022803"/>
    </source>
</evidence>
<dbReference type="PROSITE" id="PS50005">
    <property type="entry name" value="TPR"/>
    <property type="match status" value="3"/>
</dbReference>
<keyword evidence="1" id="KW-0677">Repeat</keyword>
<feature type="repeat" description="TPR" evidence="3">
    <location>
        <begin position="150"/>
        <end position="183"/>
    </location>
</feature>
<evidence type="ECO:0000313" key="5">
    <source>
        <dbReference type="Proteomes" id="UP000753908"/>
    </source>
</evidence>
<feature type="repeat" description="TPR" evidence="3">
    <location>
        <begin position="678"/>
        <end position="711"/>
    </location>
</feature>
<name>A0A951UD66_9CYAN</name>
<protein>
    <submittedName>
        <fullName evidence="4">Tetratricopeptide repeat protein</fullName>
    </submittedName>
</protein>
<dbReference type="PANTHER" id="PTHR44943:SF11">
    <property type="entry name" value="CELLULOSE SYNTHASE OPERON PROTEIN C"/>
    <property type="match status" value="1"/>
</dbReference>
<accession>A0A951UD66</accession>
<dbReference type="InterPro" id="IPR051685">
    <property type="entry name" value="Ycf3/AcsC/BcsC/TPR_MFPF"/>
</dbReference>
<dbReference type="InterPro" id="IPR019734">
    <property type="entry name" value="TPR_rpt"/>
</dbReference>
<dbReference type="EMBL" id="JAHHIF010000039">
    <property type="protein sequence ID" value="MBW4547351.1"/>
    <property type="molecule type" value="Genomic_DNA"/>
</dbReference>
<evidence type="ECO:0000256" key="1">
    <source>
        <dbReference type="ARBA" id="ARBA00022737"/>
    </source>
</evidence>
<reference evidence="4" key="1">
    <citation type="submission" date="2021-05" db="EMBL/GenBank/DDBJ databases">
        <authorList>
            <person name="Pietrasiak N."/>
            <person name="Ward R."/>
            <person name="Stajich J.E."/>
            <person name="Kurbessoian T."/>
        </authorList>
    </citation>
    <scope>NUCLEOTIDE SEQUENCE</scope>
    <source>
        <strain evidence="4">CPER-KK1</strain>
    </source>
</reference>
<dbReference type="SUPFAM" id="SSF48452">
    <property type="entry name" value="TPR-like"/>
    <property type="match status" value="1"/>
</dbReference>
<sequence>MSQLSGRVNKHRLKSLSGGMVIWLGVAGLLVSVPILTSISVVQAQTVPAAVQQAFTLLRQGRVQDAIALFEQARRQYPQLLEAKLGLAIAYRRQGLIPQAWQAYQDVLAQDPNNELALRAVGLLGSYRSEWQLTGIEALTTLLNLNPNDAEARGLRGQLYSYQQRFAEALADYQIALQANPTPEVLVGAAEAYTNSGNPQQGLELFNRYQATGKAITEYSVIAYARALRETGNPAQAVQVLEAQLRTSKTLDDLAIQTRAALSLSYLANQQVTQALVVLEPLQGNPDAILPLARSLNEIRTQSNNSSLQEQVGNLYLQALEQTPNPEPSLLREVADVLSGLPQGQQTALQLYRQLSALQPDDRSLVVKQLALESELGLISQADLRIRLASALGPLPTDPIQQNAIAQALAGIDPPGAEFLPIYQNLLASGVNVPFLNFRTAQLLIEGNDLIGARTALAAYAATSVGARDLAPQLLAAEIERREGNLEASAQRYQGLIASNLADSDILNAALQGLSGVRLQQNRPVEALAIFDQLVARNPQDLTLQLARTTLAYEAKLIDESQAEAVLNYWLQTQPPTVAPPELFALVGTLPADARREPLYNALLQFDPNNIPVQVRAIQVLAKRSPEQARARVAQLVARDPYNIGSYFLQGQLAQSINDLEFASLAYEAILAAQPSNIEALSALGGIRFQQRRFDDATNLYSQAIAIKPNDLTVRQSLISLSRAKDLQLEALTAVEQLQLEQIERGASNSDLSRQRQQIQEDFLRRRGFQPPWERF</sequence>
<gene>
    <name evidence="4" type="ORF">KME25_23360</name>
</gene>
<reference evidence="4" key="2">
    <citation type="journal article" date="2022" name="Microbiol. Resour. Announc.">
        <title>Metagenome Sequencing to Explore Phylogenomics of Terrestrial Cyanobacteria.</title>
        <authorList>
            <person name="Ward R.D."/>
            <person name="Stajich J.E."/>
            <person name="Johansen J.R."/>
            <person name="Huntemann M."/>
            <person name="Clum A."/>
            <person name="Foster B."/>
            <person name="Foster B."/>
            <person name="Roux S."/>
            <person name="Palaniappan K."/>
            <person name="Varghese N."/>
            <person name="Mukherjee S."/>
            <person name="Reddy T.B.K."/>
            <person name="Daum C."/>
            <person name="Copeland A."/>
            <person name="Chen I.A."/>
            <person name="Ivanova N.N."/>
            <person name="Kyrpides N.C."/>
            <person name="Shapiro N."/>
            <person name="Eloe-Fadrosh E.A."/>
            <person name="Pietrasiak N."/>
        </authorList>
    </citation>
    <scope>NUCLEOTIDE SEQUENCE</scope>
    <source>
        <strain evidence="4">CPER-KK1</strain>
    </source>
</reference>
<dbReference type="PANTHER" id="PTHR44943">
    <property type="entry name" value="CELLULOSE SYNTHASE OPERON PROTEIN C"/>
    <property type="match status" value="1"/>
</dbReference>
<dbReference type="AlphaFoldDB" id="A0A951UD66"/>
<keyword evidence="2 3" id="KW-0802">TPR repeat</keyword>
<dbReference type="Gene3D" id="1.25.40.10">
    <property type="entry name" value="Tetratricopeptide repeat domain"/>
    <property type="match status" value="4"/>
</dbReference>
<feature type="repeat" description="TPR" evidence="3">
    <location>
        <begin position="81"/>
        <end position="114"/>
    </location>
</feature>
<dbReference type="SMART" id="SM00028">
    <property type="entry name" value="TPR"/>
    <property type="match status" value="6"/>
</dbReference>
<comment type="caution">
    <text evidence="4">The sequence shown here is derived from an EMBL/GenBank/DDBJ whole genome shotgun (WGS) entry which is preliminary data.</text>
</comment>
<evidence type="ECO:0000256" key="3">
    <source>
        <dbReference type="PROSITE-ProRule" id="PRU00339"/>
    </source>
</evidence>